<protein>
    <submittedName>
        <fullName evidence="1">Uncharacterized protein</fullName>
    </submittedName>
</protein>
<name>A0A0G4GXU5_9ALVE</name>
<dbReference type="PhylomeDB" id="A0A0G4GXU5"/>
<evidence type="ECO:0000313" key="1">
    <source>
        <dbReference type="EMBL" id="CEM35681.1"/>
    </source>
</evidence>
<dbReference type="EMBL" id="CDMZ01001652">
    <property type="protein sequence ID" value="CEM35681.1"/>
    <property type="molecule type" value="Genomic_DNA"/>
</dbReference>
<reference evidence="1" key="1">
    <citation type="submission" date="2014-11" db="EMBL/GenBank/DDBJ databases">
        <authorList>
            <person name="Otto D Thomas"/>
            <person name="Naeem Raeece"/>
        </authorList>
    </citation>
    <scope>NUCLEOTIDE SEQUENCE</scope>
</reference>
<accession>A0A0G4GXU5</accession>
<dbReference type="AlphaFoldDB" id="A0A0G4GXU5"/>
<proteinExistence type="predicted"/>
<dbReference type="VEuPathDB" id="CryptoDB:Cvel_23777"/>
<gene>
    <name evidence="1" type="ORF">Cvel_23777</name>
</gene>
<organism evidence="1">
    <name type="scientific">Chromera velia CCMP2878</name>
    <dbReference type="NCBI Taxonomy" id="1169474"/>
    <lineage>
        <taxon>Eukaryota</taxon>
        <taxon>Sar</taxon>
        <taxon>Alveolata</taxon>
        <taxon>Colpodellida</taxon>
        <taxon>Chromeraceae</taxon>
        <taxon>Chromera</taxon>
    </lineage>
</organism>
<sequence>MSSRQGGERGKRGVDLRWHPDMCASHIVWCRDTMDQDRILWEIPVEVMMGVTDQGAPGFKIGSYGAVRVTGLDAVTKQVVDVDSIGYIIKPGVHTKHLARGRGMVIDDGMDESKGGENYVTVIDTEGS</sequence>